<gene>
    <name evidence="2" type="ORF">VM1G_00804</name>
</gene>
<dbReference type="EMBL" id="CM003098">
    <property type="protein sequence ID" value="KUI65276.1"/>
    <property type="molecule type" value="Genomic_DNA"/>
</dbReference>
<accession>A0A194VM67</accession>
<dbReference type="Gene3D" id="1.20.120.1630">
    <property type="match status" value="1"/>
</dbReference>
<organism evidence="2 3">
    <name type="scientific">Cytospora mali</name>
    <name type="common">Apple Valsa canker fungus</name>
    <name type="synonym">Valsa mali</name>
    <dbReference type="NCBI Taxonomy" id="578113"/>
    <lineage>
        <taxon>Eukaryota</taxon>
        <taxon>Fungi</taxon>
        <taxon>Dikarya</taxon>
        <taxon>Ascomycota</taxon>
        <taxon>Pezizomycotina</taxon>
        <taxon>Sordariomycetes</taxon>
        <taxon>Sordariomycetidae</taxon>
        <taxon>Diaporthales</taxon>
        <taxon>Cytosporaceae</taxon>
        <taxon>Cytospora</taxon>
    </lineage>
</organism>
<dbReference type="Proteomes" id="UP000078559">
    <property type="component" value="Chromosome 1"/>
</dbReference>
<name>A0A194VM67_CYTMA</name>
<sequence length="500" mass="54305">MAEQDTYGSHWGAKPTNPTTGSVPIPVPRGSGAEQDRFGSHWGSNANNPTRGDIPVPVPTASGAEQDRWAAHLSRSATRNPEAEGVSFRVPTASGAEQDRYEAHWSRAGPRNPEAEGANFKVWSGSGSEQDRYASHWSRAEANNPTSDRIGIPVRGPSSGYSEQDVYGGHFTGDKYSIPRNATAVGILQDTLLPSLGFHSGLAITAYAASRVANRVDGKDWLWPAGQVANAWWSAVGTRVVYDGVSLGTALSSLVYPDKILLGGVTAWGARLFYQVVSRSVESKSDDPRYLAQKQEPGFWNKALFSMFLPEAVIQAVISLPFTLPFRNPYASARSSLSAPVEWAHDLAIFIFSAGFALEILADYQLNSHKKKTGNATLNREGVWSIVRHPNYLGDALVHLSFPLFLWGSGKLHPITLLGPAANYAFLRYVGGDAQNEAYQEKQYAKNPVKASDFAAYKHSKNSFWPKVQEGANPWALAVLGVGAAGLVVERVVRHFALQL</sequence>
<protein>
    <recommendedName>
        <fullName evidence="4">Steroid 5-alpha reductase C-terminal domain-containing protein</fullName>
    </recommendedName>
</protein>
<evidence type="ECO:0000313" key="2">
    <source>
        <dbReference type="EMBL" id="KUI65276.1"/>
    </source>
</evidence>
<evidence type="ECO:0008006" key="4">
    <source>
        <dbReference type="Google" id="ProtNLM"/>
    </source>
</evidence>
<evidence type="ECO:0000313" key="3">
    <source>
        <dbReference type="Proteomes" id="UP000078559"/>
    </source>
</evidence>
<feature type="region of interest" description="Disordered" evidence="1">
    <location>
        <begin position="1"/>
        <end position="85"/>
    </location>
</feature>
<reference evidence="2" key="1">
    <citation type="submission" date="2014-12" db="EMBL/GenBank/DDBJ databases">
        <title>Genome Sequence of Valsa Canker Pathogens Uncovers a Specific Adaption of Colonization on Woody Bark.</title>
        <authorList>
            <person name="Yin Z."/>
            <person name="Liu H."/>
            <person name="Gao X."/>
            <person name="Li Z."/>
            <person name="Song N."/>
            <person name="Ke X."/>
            <person name="Dai Q."/>
            <person name="Wu Y."/>
            <person name="Sun Y."/>
            <person name="Xu J.-R."/>
            <person name="Kang Z.K."/>
            <person name="Wang L."/>
            <person name="Huang L."/>
        </authorList>
    </citation>
    <scope>NUCLEOTIDE SEQUENCE [LARGE SCALE GENOMIC DNA]</scope>
    <source>
        <strain evidence="2">03-8</strain>
    </source>
</reference>
<dbReference type="GO" id="GO:0016020">
    <property type="term" value="C:membrane"/>
    <property type="evidence" value="ECO:0007669"/>
    <property type="project" value="TreeGrafter"/>
</dbReference>
<dbReference type="OrthoDB" id="67965at2759"/>
<dbReference type="PANTHER" id="PTHR32251">
    <property type="entry name" value="3-OXO-5-ALPHA-STEROID 4-DEHYDROGENASE"/>
    <property type="match status" value="1"/>
</dbReference>
<dbReference type="InterPro" id="IPR010721">
    <property type="entry name" value="UstE-like"/>
</dbReference>
<dbReference type="PANTHER" id="PTHR32251:SF15">
    <property type="entry name" value="3-OXO-5-ALPHA-STEROID 4-DEHYDROGENASE (DUF1295)"/>
    <property type="match status" value="1"/>
</dbReference>
<proteinExistence type="predicted"/>
<evidence type="ECO:0000256" key="1">
    <source>
        <dbReference type="SAM" id="MobiDB-lite"/>
    </source>
</evidence>
<dbReference type="Pfam" id="PF06966">
    <property type="entry name" value="DUF1295"/>
    <property type="match status" value="1"/>
</dbReference>
<dbReference type="AlphaFoldDB" id="A0A194VM67"/>
<keyword evidence="3" id="KW-1185">Reference proteome</keyword>